<protein>
    <recommendedName>
        <fullName evidence="6">Reverse transcriptase domain-containing protein</fullName>
    </recommendedName>
</protein>
<dbReference type="InterPro" id="IPR005135">
    <property type="entry name" value="Endo/exonuclease/phosphatase"/>
</dbReference>
<dbReference type="GO" id="GO:0004523">
    <property type="term" value="F:RNA-DNA hybrid ribonuclease activity"/>
    <property type="evidence" value="ECO:0007669"/>
    <property type="project" value="InterPro"/>
</dbReference>
<dbReference type="OrthoDB" id="1424587at2759"/>
<sequence length="885" mass="102386">MWRKVVNCSITNYSLNHIDIEVDDLQRGKWRLTGFYGYPEGSRRRDSWDFLRQLSNASQLPWCIIGDFNDILSSDEKQGRSQRPQWLINGFREAVSDSDLVDIHWKGYPFTWFKSLGTERAVEEKLDRAMANDIWCNMFQYATVECLTATASDHYPLLLECDPKPIQHRHLKQFKFENAWFAEPEFDTFVKQHWETYGNTTITRKLDDCASDLTSWTAIELVHFMKSKTRGRKGEVALKLDISKAYDRIDWEYLHDIMVGPIILGRGLRQGDPLSPYLFIICAEGLSSLIRQAELKGDIHGVQQVLGTGKYLGLPSMIGRSRKSTFSFIKDRIWKKINSWSSKCLSQAGREVLIKSVLQTIPSYIMSIFLIPSSVIDDIEKMLNSFWWGHNRAQSKGIRWMSWERLSVHKQDGGMGFKSLGAFNHAMLGKQAWNLITKPDTLVAKLFKAKYFPHSDFLESSIGHNPSYVWRSIWSSKFVVKGGHKWSIGTGHNISLWDQNWLFDGTSIKKPDNIDSQLNNLTVADLLHHNAKEWVSGLIRGLVNDDIADKILHTPLLESVQNDKITWQHEKNGLYTVKSVYRFCISTIPGRDQHRVEGNSHLIWQTQMPPKIKKFMWRICRNCLPTRARLHDRGVTCPINCVLCDAGDEDSNHLFFSCQNSINCWQQMGLWSSIMQHRNLTISVKENVFNIMLQLNEESRVVFACVMWSIWKQRNDVIWRNERVHRTVVCERANSLLTGWRNAREVRDMYNNQQHSPQRFEWTKPDAGTWKCNVDASFSRSRNKVGIGVCIRDNQGQFVLAKTEWYSPILDVDTGEALGLLSALKWVKDLHLNSVVFELDSKRVVDKFNNNMIDEYVFGDIIKNYERIDTAPAISFFKASTVIRG</sequence>
<dbReference type="CDD" id="cd06222">
    <property type="entry name" value="RNase_H_like"/>
    <property type="match status" value="1"/>
</dbReference>
<evidence type="ECO:0000313" key="4">
    <source>
        <dbReference type="EMBL" id="GAU35274.1"/>
    </source>
</evidence>
<dbReference type="AlphaFoldDB" id="A0A2Z6MRJ3"/>
<dbReference type="Proteomes" id="UP000242715">
    <property type="component" value="Unassembled WGS sequence"/>
</dbReference>
<dbReference type="InterPro" id="IPR036691">
    <property type="entry name" value="Endo/exonu/phosph_ase_sf"/>
</dbReference>
<evidence type="ECO:0000259" key="1">
    <source>
        <dbReference type="Pfam" id="PF03372"/>
    </source>
</evidence>
<evidence type="ECO:0000259" key="3">
    <source>
        <dbReference type="Pfam" id="PF13966"/>
    </source>
</evidence>
<feature type="domain" description="RNase H type-1" evidence="2">
    <location>
        <begin position="773"/>
        <end position="851"/>
    </location>
</feature>
<dbReference type="EMBL" id="DF973583">
    <property type="protein sequence ID" value="GAU35274.1"/>
    <property type="molecule type" value="Genomic_DNA"/>
</dbReference>
<evidence type="ECO:0008006" key="6">
    <source>
        <dbReference type="Google" id="ProtNLM"/>
    </source>
</evidence>
<name>A0A2Z6MRJ3_TRISU</name>
<dbReference type="Pfam" id="PF13966">
    <property type="entry name" value="zf-RVT"/>
    <property type="match status" value="1"/>
</dbReference>
<dbReference type="PANTHER" id="PTHR33116:SF86">
    <property type="entry name" value="REVERSE TRANSCRIPTASE DOMAIN-CONTAINING PROTEIN"/>
    <property type="match status" value="1"/>
</dbReference>
<proteinExistence type="predicted"/>
<feature type="domain" description="Endonuclease/exonuclease/phosphatase" evidence="1">
    <location>
        <begin position="30"/>
        <end position="154"/>
    </location>
</feature>
<evidence type="ECO:0000259" key="2">
    <source>
        <dbReference type="Pfam" id="PF13456"/>
    </source>
</evidence>
<organism evidence="4 5">
    <name type="scientific">Trifolium subterraneum</name>
    <name type="common">Subterranean clover</name>
    <dbReference type="NCBI Taxonomy" id="3900"/>
    <lineage>
        <taxon>Eukaryota</taxon>
        <taxon>Viridiplantae</taxon>
        <taxon>Streptophyta</taxon>
        <taxon>Embryophyta</taxon>
        <taxon>Tracheophyta</taxon>
        <taxon>Spermatophyta</taxon>
        <taxon>Magnoliopsida</taxon>
        <taxon>eudicotyledons</taxon>
        <taxon>Gunneridae</taxon>
        <taxon>Pentapetalae</taxon>
        <taxon>rosids</taxon>
        <taxon>fabids</taxon>
        <taxon>Fabales</taxon>
        <taxon>Fabaceae</taxon>
        <taxon>Papilionoideae</taxon>
        <taxon>50 kb inversion clade</taxon>
        <taxon>NPAAA clade</taxon>
        <taxon>Hologalegina</taxon>
        <taxon>IRL clade</taxon>
        <taxon>Trifolieae</taxon>
        <taxon>Trifolium</taxon>
    </lineage>
</organism>
<dbReference type="InterPro" id="IPR012337">
    <property type="entry name" value="RNaseH-like_sf"/>
</dbReference>
<accession>A0A2Z6MRJ3</accession>
<reference evidence="5" key="1">
    <citation type="journal article" date="2017" name="Front. Plant Sci.">
        <title>Climate Clever Clovers: New Paradigm to Reduce the Environmental Footprint of Ruminants by Breeding Low Methanogenic Forages Utilizing Haplotype Variation.</title>
        <authorList>
            <person name="Kaur P."/>
            <person name="Appels R."/>
            <person name="Bayer P.E."/>
            <person name="Keeble-Gagnere G."/>
            <person name="Wang J."/>
            <person name="Hirakawa H."/>
            <person name="Shirasawa K."/>
            <person name="Vercoe P."/>
            <person name="Stefanova K."/>
            <person name="Durmic Z."/>
            <person name="Nichols P."/>
            <person name="Revell C."/>
            <person name="Isobe S.N."/>
            <person name="Edwards D."/>
            <person name="Erskine W."/>
        </authorList>
    </citation>
    <scope>NUCLEOTIDE SEQUENCE [LARGE SCALE GENOMIC DNA]</scope>
    <source>
        <strain evidence="5">cv. Daliak</strain>
    </source>
</reference>
<dbReference type="SUPFAM" id="SSF53098">
    <property type="entry name" value="Ribonuclease H-like"/>
    <property type="match status" value="1"/>
</dbReference>
<dbReference type="Gene3D" id="3.60.10.10">
    <property type="entry name" value="Endonuclease/exonuclease/phosphatase"/>
    <property type="match status" value="1"/>
</dbReference>
<dbReference type="PANTHER" id="PTHR33116">
    <property type="entry name" value="REVERSE TRANSCRIPTASE ZINC-BINDING DOMAIN-CONTAINING PROTEIN-RELATED-RELATED"/>
    <property type="match status" value="1"/>
</dbReference>
<dbReference type="InterPro" id="IPR036397">
    <property type="entry name" value="RNaseH_sf"/>
</dbReference>
<dbReference type="InterPro" id="IPR044730">
    <property type="entry name" value="RNase_H-like_dom_plant"/>
</dbReference>
<dbReference type="Pfam" id="PF03372">
    <property type="entry name" value="Exo_endo_phos"/>
    <property type="match status" value="1"/>
</dbReference>
<dbReference type="Gene3D" id="3.30.420.10">
    <property type="entry name" value="Ribonuclease H-like superfamily/Ribonuclease H"/>
    <property type="match status" value="1"/>
</dbReference>
<dbReference type="InterPro" id="IPR026960">
    <property type="entry name" value="RVT-Znf"/>
</dbReference>
<dbReference type="InterPro" id="IPR002156">
    <property type="entry name" value="RNaseH_domain"/>
</dbReference>
<dbReference type="SUPFAM" id="SSF56219">
    <property type="entry name" value="DNase I-like"/>
    <property type="match status" value="1"/>
</dbReference>
<keyword evidence="5" id="KW-1185">Reference proteome</keyword>
<dbReference type="Pfam" id="PF13456">
    <property type="entry name" value="RVT_3"/>
    <property type="match status" value="1"/>
</dbReference>
<dbReference type="GO" id="GO:0003676">
    <property type="term" value="F:nucleic acid binding"/>
    <property type="evidence" value="ECO:0007669"/>
    <property type="project" value="InterPro"/>
</dbReference>
<evidence type="ECO:0000313" key="5">
    <source>
        <dbReference type="Proteomes" id="UP000242715"/>
    </source>
</evidence>
<feature type="domain" description="Reverse transcriptase zinc-binding" evidence="3">
    <location>
        <begin position="575"/>
        <end position="665"/>
    </location>
</feature>
<gene>
    <name evidence="4" type="ORF">TSUD_274760</name>
</gene>